<organism evidence="3 4">
    <name type="scientific">Jaapia argillacea MUCL 33604</name>
    <dbReference type="NCBI Taxonomy" id="933084"/>
    <lineage>
        <taxon>Eukaryota</taxon>
        <taxon>Fungi</taxon>
        <taxon>Dikarya</taxon>
        <taxon>Basidiomycota</taxon>
        <taxon>Agaricomycotina</taxon>
        <taxon>Agaricomycetes</taxon>
        <taxon>Agaricomycetidae</taxon>
        <taxon>Jaapiales</taxon>
        <taxon>Jaapiaceae</taxon>
        <taxon>Jaapia</taxon>
    </lineage>
</organism>
<dbReference type="SUPFAM" id="SSF52833">
    <property type="entry name" value="Thioredoxin-like"/>
    <property type="match status" value="1"/>
</dbReference>
<dbReference type="CDD" id="cd03046">
    <property type="entry name" value="GST_N_GTT1_like"/>
    <property type="match status" value="1"/>
</dbReference>
<dbReference type="InterPro" id="IPR040079">
    <property type="entry name" value="Glutathione_S-Trfase"/>
</dbReference>
<dbReference type="SUPFAM" id="SSF47616">
    <property type="entry name" value="GST C-terminal domain-like"/>
    <property type="match status" value="1"/>
</dbReference>
<dbReference type="Gene3D" id="1.20.1050.10">
    <property type="match status" value="1"/>
</dbReference>
<gene>
    <name evidence="3" type="ORF">JAAARDRAFT_32638</name>
</gene>
<dbReference type="Gene3D" id="3.40.30.10">
    <property type="entry name" value="Glutaredoxin"/>
    <property type="match status" value="1"/>
</dbReference>
<dbReference type="Pfam" id="PF13417">
    <property type="entry name" value="GST_N_3"/>
    <property type="match status" value="1"/>
</dbReference>
<dbReference type="OrthoDB" id="2098326at2759"/>
<name>A0A067Q9R5_9AGAM</name>
<dbReference type="PANTHER" id="PTHR44051">
    <property type="entry name" value="GLUTATHIONE S-TRANSFERASE-RELATED"/>
    <property type="match status" value="1"/>
</dbReference>
<dbReference type="Proteomes" id="UP000027265">
    <property type="component" value="Unassembled WGS sequence"/>
</dbReference>
<accession>A0A067Q9R5</accession>
<protein>
    <recommendedName>
        <fullName evidence="2">GST N-terminal domain-containing protein</fullName>
    </recommendedName>
</protein>
<dbReference type="PANTHER" id="PTHR44051:SF9">
    <property type="entry name" value="GLUTATHIONE S-TRANSFERASE 1"/>
    <property type="match status" value="1"/>
</dbReference>
<comment type="similarity">
    <text evidence="1">Belongs to the GST superfamily.</text>
</comment>
<dbReference type="PROSITE" id="PS50404">
    <property type="entry name" value="GST_NTER"/>
    <property type="match status" value="1"/>
</dbReference>
<sequence>MLAPDEYRDLHPLGKAPVITDGDVTLAESGAIIEYIIQKYGNGRADPPETGKLDNFYFVHYAEGSLMPLLVNKLMFTLIPQKAPLLLRPLLKPIFGGLAAHLIDPGIKNHCKFIEAHLERGGDWLAGGDHPTAADFMMSFPLEALQSRGGSGSIGPLTEQYVKRIDERPAYKRALEKGGKYSYAS</sequence>
<dbReference type="HOGENOM" id="CLU_011226_15_5_1"/>
<dbReference type="InterPro" id="IPR036282">
    <property type="entry name" value="Glutathione-S-Trfase_C_sf"/>
</dbReference>
<dbReference type="STRING" id="933084.A0A067Q9R5"/>
<evidence type="ECO:0000313" key="3">
    <source>
        <dbReference type="EMBL" id="KDQ60257.1"/>
    </source>
</evidence>
<dbReference type="InParanoid" id="A0A067Q9R5"/>
<proteinExistence type="inferred from homology"/>
<dbReference type="InterPro" id="IPR036249">
    <property type="entry name" value="Thioredoxin-like_sf"/>
</dbReference>
<evidence type="ECO:0000256" key="1">
    <source>
        <dbReference type="ARBA" id="ARBA00007409"/>
    </source>
</evidence>
<keyword evidence="4" id="KW-1185">Reference proteome</keyword>
<dbReference type="EMBL" id="KL197714">
    <property type="protein sequence ID" value="KDQ60257.1"/>
    <property type="molecule type" value="Genomic_DNA"/>
</dbReference>
<reference evidence="4" key="1">
    <citation type="journal article" date="2014" name="Proc. Natl. Acad. Sci. U.S.A.">
        <title>Extensive sampling of basidiomycete genomes demonstrates inadequacy of the white-rot/brown-rot paradigm for wood decay fungi.</title>
        <authorList>
            <person name="Riley R."/>
            <person name="Salamov A.A."/>
            <person name="Brown D.W."/>
            <person name="Nagy L.G."/>
            <person name="Floudas D."/>
            <person name="Held B.W."/>
            <person name="Levasseur A."/>
            <person name="Lombard V."/>
            <person name="Morin E."/>
            <person name="Otillar R."/>
            <person name="Lindquist E.A."/>
            <person name="Sun H."/>
            <person name="LaButti K.M."/>
            <person name="Schmutz J."/>
            <person name="Jabbour D."/>
            <person name="Luo H."/>
            <person name="Baker S.E."/>
            <person name="Pisabarro A.G."/>
            <person name="Walton J.D."/>
            <person name="Blanchette R.A."/>
            <person name="Henrissat B."/>
            <person name="Martin F."/>
            <person name="Cullen D."/>
            <person name="Hibbett D.S."/>
            <person name="Grigoriev I.V."/>
        </authorList>
    </citation>
    <scope>NUCLEOTIDE SEQUENCE [LARGE SCALE GENOMIC DNA]</scope>
    <source>
        <strain evidence="4">MUCL 33604</strain>
    </source>
</reference>
<evidence type="ECO:0000313" key="4">
    <source>
        <dbReference type="Proteomes" id="UP000027265"/>
    </source>
</evidence>
<dbReference type="InterPro" id="IPR004045">
    <property type="entry name" value="Glutathione_S-Trfase_N"/>
</dbReference>
<feature type="domain" description="GST N-terminal" evidence="2">
    <location>
        <begin position="1"/>
        <end position="44"/>
    </location>
</feature>
<dbReference type="SFLD" id="SFLDS00019">
    <property type="entry name" value="Glutathione_Transferase_(cytos"/>
    <property type="match status" value="1"/>
</dbReference>
<evidence type="ECO:0000259" key="2">
    <source>
        <dbReference type="PROSITE" id="PS50404"/>
    </source>
</evidence>
<dbReference type="AlphaFoldDB" id="A0A067Q9R5"/>